<dbReference type="AlphaFoldDB" id="A0AAV5A9I7"/>
<sequence length="219" mass="23672">MTTRLKSGRFVGAATSESARRQLMQPVPCWEKVWVVPEHAAPGSSLKILRWVRTNKKQQFSDDEDAGADEPLAPLPDEPTMQDEDEDEDKDQEESGSRAATVPPASRDVSEPITAIQSIAPSEGGGDSLPPKPHPLSSSYIPDSEAQSIIDGDENENINGNVNDTVDGNDSVLNPLDAAIDNIDIRTFTSSVEGFDATVLADQLMQDAMENGMPDLLKK</sequence>
<accession>A0AAV5A9I7</accession>
<evidence type="ECO:0000256" key="1">
    <source>
        <dbReference type="SAM" id="MobiDB-lite"/>
    </source>
</evidence>
<dbReference type="Proteomes" id="UP001050691">
    <property type="component" value="Unassembled WGS sequence"/>
</dbReference>
<name>A0AAV5A9I7_9AGAM</name>
<reference evidence="2" key="1">
    <citation type="submission" date="2021-10" db="EMBL/GenBank/DDBJ databases">
        <title>De novo Genome Assembly of Clathrus columnatus (Basidiomycota, Fungi) Using Illumina and Nanopore Sequence Data.</title>
        <authorList>
            <person name="Ogiso-Tanaka E."/>
            <person name="Itagaki H."/>
            <person name="Hosoya T."/>
            <person name="Hosaka K."/>
        </authorList>
    </citation>
    <scope>NUCLEOTIDE SEQUENCE</scope>
    <source>
        <strain evidence="2">MO-923</strain>
    </source>
</reference>
<comment type="caution">
    <text evidence="2">The sequence shown here is derived from an EMBL/GenBank/DDBJ whole genome shotgun (WGS) entry which is preliminary data.</text>
</comment>
<evidence type="ECO:0000313" key="2">
    <source>
        <dbReference type="EMBL" id="GJJ09833.1"/>
    </source>
</evidence>
<organism evidence="2 3">
    <name type="scientific">Clathrus columnatus</name>
    <dbReference type="NCBI Taxonomy" id="1419009"/>
    <lineage>
        <taxon>Eukaryota</taxon>
        <taxon>Fungi</taxon>
        <taxon>Dikarya</taxon>
        <taxon>Basidiomycota</taxon>
        <taxon>Agaricomycotina</taxon>
        <taxon>Agaricomycetes</taxon>
        <taxon>Phallomycetidae</taxon>
        <taxon>Phallales</taxon>
        <taxon>Clathraceae</taxon>
        <taxon>Clathrus</taxon>
    </lineage>
</organism>
<feature type="compositionally biased region" description="Acidic residues" evidence="1">
    <location>
        <begin position="80"/>
        <end position="94"/>
    </location>
</feature>
<proteinExistence type="predicted"/>
<protein>
    <submittedName>
        <fullName evidence="2">Uncharacterized protein</fullName>
    </submittedName>
</protein>
<evidence type="ECO:0000313" key="3">
    <source>
        <dbReference type="Proteomes" id="UP001050691"/>
    </source>
</evidence>
<feature type="region of interest" description="Disordered" evidence="1">
    <location>
        <begin position="58"/>
        <end position="144"/>
    </location>
</feature>
<dbReference type="EMBL" id="BPWL01000004">
    <property type="protein sequence ID" value="GJJ09833.1"/>
    <property type="molecule type" value="Genomic_DNA"/>
</dbReference>
<feature type="region of interest" description="Disordered" evidence="1">
    <location>
        <begin position="1"/>
        <end position="22"/>
    </location>
</feature>
<keyword evidence="3" id="KW-1185">Reference proteome</keyword>
<gene>
    <name evidence="2" type="ORF">Clacol_004057</name>
</gene>